<dbReference type="Gene3D" id="1.10.10.10">
    <property type="entry name" value="Winged helix-like DNA-binding domain superfamily/Winged helix DNA-binding domain"/>
    <property type="match status" value="1"/>
</dbReference>
<gene>
    <name evidence="1" type="ORF">COM27_22725</name>
</gene>
<name>A0A2B6H3V8_9BACI</name>
<dbReference type="Proteomes" id="UP000223472">
    <property type="component" value="Unassembled WGS sequence"/>
</dbReference>
<protein>
    <recommendedName>
        <fullName evidence="3">MarR family transcriptional regulator</fullName>
    </recommendedName>
</protein>
<evidence type="ECO:0000313" key="1">
    <source>
        <dbReference type="EMBL" id="PGD31635.1"/>
    </source>
</evidence>
<comment type="caution">
    <text evidence="1">The sequence shown here is derived from an EMBL/GenBank/DDBJ whole genome shotgun (WGS) entry which is preliminary data.</text>
</comment>
<dbReference type="EMBL" id="NVIY01000038">
    <property type="protein sequence ID" value="PGD31635.1"/>
    <property type="molecule type" value="Genomic_DNA"/>
</dbReference>
<evidence type="ECO:0008006" key="3">
    <source>
        <dbReference type="Google" id="ProtNLM"/>
    </source>
</evidence>
<organism evidence="1 2">
    <name type="scientific">Bacillus wiedmannii</name>
    <dbReference type="NCBI Taxonomy" id="1890302"/>
    <lineage>
        <taxon>Bacteria</taxon>
        <taxon>Bacillati</taxon>
        <taxon>Bacillota</taxon>
        <taxon>Bacilli</taxon>
        <taxon>Bacillales</taxon>
        <taxon>Bacillaceae</taxon>
        <taxon>Bacillus</taxon>
        <taxon>Bacillus cereus group</taxon>
    </lineage>
</organism>
<dbReference type="AlphaFoldDB" id="A0A2B6H3V8"/>
<sequence>MSSSIERISKKDEFDSDSTTPIYLARKLNRTRGKVSELMNGLIQKGLLIVAETRTNTKDGRIGITHTWLVNPNIICCSPEEQVSRYSNSRNL</sequence>
<dbReference type="InterPro" id="IPR036388">
    <property type="entry name" value="WH-like_DNA-bd_sf"/>
</dbReference>
<dbReference type="RefSeq" id="WP_098708032.1">
    <property type="nucleotide sequence ID" value="NZ_JASDBZ010000004.1"/>
</dbReference>
<proteinExistence type="predicted"/>
<reference evidence="1 2" key="1">
    <citation type="submission" date="2017-09" db="EMBL/GenBank/DDBJ databases">
        <title>Large-scale bioinformatics analysis of Bacillus genomes uncovers conserved roles of natural products in bacterial physiology.</title>
        <authorList>
            <consortium name="Agbiome Team Llc"/>
            <person name="Bleich R.M."/>
            <person name="Grubbs K.J."/>
            <person name="Santa Maria K.C."/>
            <person name="Allen S.E."/>
            <person name="Farag S."/>
            <person name="Shank E.A."/>
            <person name="Bowers A."/>
        </authorList>
    </citation>
    <scope>NUCLEOTIDE SEQUENCE [LARGE SCALE GENOMIC DNA]</scope>
    <source>
        <strain evidence="1 2">AFS065610</strain>
    </source>
</reference>
<evidence type="ECO:0000313" key="2">
    <source>
        <dbReference type="Proteomes" id="UP000223472"/>
    </source>
</evidence>
<accession>A0A2B6H3V8</accession>